<dbReference type="GO" id="GO:0008784">
    <property type="term" value="F:alanine racemase activity"/>
    <property type="evidence" value="ECO:0007669"/>
    <property type="project" value="UniProtKB-EC"/>
</dbReference>
<dbReference type="InterPro" id="IPR051466">
    <property type="entry name" value="D-amino_acid_metab_enzyme"/>
</dbReference>
<dbReference type="InterPro" id="IPR029066">
    <property type="entry name" value="PLP-binding_barrel"/>
</dbReference>
<organism evidence="2 3">
    <name type="scientific">Spectribacter acetivorans</name>
    <dbReference type="NCBI Taxonomy" id="3075603"/>
    <lineage>
        <taxon>Bacteria</taxon>
        <taxon>Pseudomonadati</taxon>
        <taxon>Pseudomonadota</taxon>
        <taxon>Gammaproteobacteria</taxon>
        <taxon>Salinisphaerales</taxon>
        <taxon>Salinisphaeraceae</taxon>
        <taxon>Spectribacter</taxon>
    </lineage>
</organism>
<dbReference type="SUPFAM" id="SSF51419">
    <property type="entry name" value="PLP-binding barrel"/>
    <property type="match status" value="1"/>
</dbReference>
<dbReference type="Gene3D" id="3.20.20.10">
    <property type="entry name" value="Alanine racemase"/>
    <property type="match status" value="1"/>
</dbReference>
<comment type="caution">
    <text evidence="2">The sequence shown here is derived from an EMBL/GenBank/DDBJ whole genome shotgun (WGS) entry which is preliminary data.</text>
</comment>
<keyword evidence="3" id="KW-1185">Reference proteome</keyword>
<dbReference type="Pfam" id="PF01168">
    <property type="entry name" value="Ala_racemase_N"/>
    <property type="match status" value="1"/>
</dbReference>
<gene>
    <name evidence="2" type="ORF">RM531_05705</name>
</gene>
<reference evidence="2 3" key="1">
    <citation type="submission" date="2023-09" db="EMBL/GenBank/DDBJ databases">
        <authorList>
            <person name="Rey-Velasco X."/>
        </authorList>
    </citation>
    <scope>NUCLEOTIDE SEQUENCE [LARGE SCALE GENOMIC DNA]</scope>
    <source>
        <strain evidence="2 3">P385</strain>
    </source>
</reference>
<dbReference type="EMBL" id="JAVRHY010000004">
    <property type="protein sequence ID" value="MDT0617960.1"/>
    <property type="molecule type" value="Genomic_DNA"/>
</dbReference>
<accession>A0ABU3B7F9</accession>
<sequence length="396" mass="42115">MANAIDAEGLRRALTGQRLPAAFVDLDAFDANAAALLTRAGDRPIRVASKSVRCEALLRRVLDSDPRYQGLMCFTAAEAAWLAGRGFDDLLVAYPTTDDDAIAAVCDHIAAGRRLCLTVDDPVHLDRLGTIAAAAGLMLPVSVEFDCSLRLPGLNFGVWRSPLRRSADLVALVRAVADHPHLHLAGLMGYEAQLAGVPDMAAGSRARNAVIRRLKQLSQRVITRRREALLAALARENLLPAMVNAGGTGCLEASSVADGVTEVTAGSGLFNPWLFDGYQGFRHRPAAGFALPVVRHPAPGVATCLGGGYPASGGERPAPRPWWPAGARLSPLEGAGEVQTPVFFPRDAVPAIGEPVLFRHAKAGELCERFDRLLLIRGGDVVDDVPTYRGAGQCFL</sequence>
<evidence type="ECO:0000313" key="2">
    <source>
        <dbReference type="EMBL" id="MDT0617960.1"/>
    </source>
</evidence>
<dbReference type="RefSeq" id="WP_311657948.1">
    <property type="nucleotide sequence ID" value="NZ_JAVRHY010000004.1"/>
</dbReference>
<dbReference type="PANTHER" id="PTHR28004:SF2">
    <property type="entry name" value="D-SERINE DEHYDRATASE"/>
    <property type="match status" value="1"/>
</dbReference>
<dbReference type="Proteomes" id="UP001259982">
    <property type="component" value="Unassembled WGS sequence"/>
</dbReference>
<dbReference type="InterPro" id="IPR001608">
    <property type="entry name" value="Ala_racemase_N"/>
</dbReference>
<proteinExistence type="predicted"/>
<keyword evidence="2" id="KW-0413">Isomerase</keyword>
<feature type="domain" description="Alanine racemase N-terminal" evidence="1">
    <location>
        <begin position="24"/>
        <end position="254"/>
    </location>
</feature>
<name>A0ABU3B7F9_9GAMM</name>
<evidence type="ECO:0000313" key="3">
    <source>
        <dbReference type="Proteomes" id="UP001259982"/>
    </source>
</evidence>
<dbReference type="PANTHER" id="PTHR28004">
    <property type="entry name" value="ZGC:162816-RELATED"/>
    <property type="match status" value="1"/>
</dbReference>
<protein>
    <submittedName>
        <fullName evidence="2">Alanine racemase</fullName>
        <ecNumber evidence="2">5.1.1.1</ecNumber>
    </submittedName>
</protein>
<dbReference type="EC" id="5.1.1.1" evidence="2"/>
<evidence type="ECO:0000259" key="1">
    <source>
        <dbReference type="Pfam" id="PF01168"/>
    </source>
</evidence>